<proteinExistence type="predicted"/>
<feature type="region of interest" description="Disordered" evidence="1">
    <location>
        <begin position="38"/>
        <end position="59"/>
    </location>
</feature>
<sequence length="59" mass="6617">MQALWTSHTYTFSDYYMCHTHHSYHRCCRPELPANADSNYAPRESHGTVAGTGKLSNGG</sequence>
<dbReference type="Proteomes" id="UP000324222">
    <property type="component" value="Unassembled WGS sequence"/>
</dbReference>
<dbReference type="AlphaFoldDB" id="A0A5B7GF26"/>
<comment type="caution">
    <text evidence="2">The sequence shown here is derived from an EMBL/GenBank/DDBJ whole genome shotgun (WGS) entry which is preliminary data.</text>
</comment>
<evidence type="ECO:0000313" key="2">
    <source>
        <dbReference type="EMBL" id="MPC58910.1"/>
    </source>
</evidence>
<accession>A0A5B7GF26</accession>
<dbReference type="EMBL" id="VSRR010016095">
    <property type="protein sequence ID" value="MPC58910.1"/>
    <property type="molecule type" value="Genomic_DNA"/>
</dbReference>
<reference evidence="2 3" key="1">
    <citation type="submission" date="2019-05" db="EMBL/GenBank/DDBJ databases">
        <title>Another draft genome of Portunus trituberculatus and its Hox gene families provides insights of decapod evolution.</title>
        <authorList>
            <person name="Jeong J.-H."/>
            <person name="Song I."/>
            <person name="Kim S."/>
            <person name="Choi T."/>
            <person name="Kim D."/>
            <person name="Ryu S."/>
            <person name="Kim W."/>
        </authorList>
    </citation>
    <scope>NUCLEOTIDE SEQUENCE [LARGE SCALE GENOMIC DNA]</scope>
    <source>
        <tissue evidence="2">Muscle</tissue>
    </source>
</reference>
<evidence type="ECO:0000313" key="3">
    <source>
        <dbReference type="Proteomes" id="UP000324222"/>
    </source>
</evidence>
<organism evidence="2 3">
    <name type="scientific">Portunus trituberculatus</name>
    <name type="common">Swimming crab</name>
    <name type="synonym">Neptunus trituberculatus</name>
    <dbReference type="NCBI Taxonomy" id="210409"/>
    <lineage>
        <taxon>Eukaryota</taxon>
        <taxon>Metazoa</taxon>
        <taxon>Ecdysozoa</taxon>
        <taxon>Arthropoda</taxon>
        <taxon>Crustacea</taxon>
        <taxon>Multicrustacea</taxon>
        <taxon>Malacostraca</taxon>
        <taxon>Eumalacostraca</taxon>
        <taxon>Eucarida</taxon>
        <taxon>Decapoda</taxon>
        <taxon>Pleocyemata</taxon>
        <taxon>Brachyura</taxon>
        <taxon>Eubrachyura</taxon>
        <taxon>Portunoidea</taxon>
        <taxon>Portunidae</taxon>
        <taxon>Portuninae</taxon>
        <taxon>Portunus</taxon>
    </lineage>
</organism>
<evidence type="ECO:0000256" key="1">
    <source>
        <dbReference type="SAM" id="MobiDB-lite"/>
    </source>
</evidence>
<protein>
    <submittedName>
        <fullName evidence="2">Uncharacterized protein</fullName>
    </submittedName>
</protein>
<gene>
    <name evidence="2" type="ORF">E2C01_052921</name>
</gene>
<name>A0A5B7GF26_PORTR</name>
<keyword evidence="3" id="KW-1185">Reference proteome</keyword>